<dbReference type="PANTHER" id="PTHR47966">
    <property type="entry name" value="BETA-SITE APP-CLEAVING ENZYME, ISOFORM A-RELATED"/>
    <property type="match status" value="1"/>
</dbReference>
<feature type="domain" description="Peptidase A1" evidence="3">
    <location>
        <begin position="41"/>
        <end position="432"/>
    </location>
</feature>
<comment type="caution">
    <text evidence="4">The sequence shown here is derived from an EMBL/GenBank/DDBJ whole genome shotgun (WGS) entry which is preliminary data.</text>
</comment>
<evidence type="ECO:0000256" key="2">
    <source>
        <dbReference type="SAM" id="SignalP"/>
    </source>
</evidence>
<keyword evidence="5" id="KW-1185">Reference proteome</keyword>
<dbReference type="InterPro" id="IPR021109">
    <property type="entry name" value="Peptidase_aspartic_dom_sf"/>
</dbReference>
<dbReference type="OrthoDB" id="293175at2759"/>
<dbReference type="InterPro" id="IPR001461">
    <property type="entry name" value="Aspartic_peptidase_A1"/>
</dbReference>
<proteinExistence type="inferred from homology"/>
<dbReference type="InterPro" id="IPR033121">
    <property type="entry name" value="PEPTIDASE_A1"/>
</dbReference>
<sequence>MRDTLINLAIIFYCLQAAPIFAEHQIELHPVYSKSNQHTGYAAKVMIGEPKKEFSLLLDTVTSFLWVFPPTFALLFSNGLWEMATRMPGYSSSQSQTVNRTNYIHLDQIYDSRKVTMTQFTDNISFNSLNGIHADFPSSPFCEARILQWREFDDYQKIDGMLGLSTLHAFGAPFGIPCYSFSCQSVVDNPTRRAIRNYELKPVITIALPPLDSDKTAMLTLGGRNNQLCDLNYETTELLRLKYEATELLRLVNENTEPQSRVPLPPSHHIASNQSGNRYEFKYNSIKMGDVMSSVVSFAHLSTIEPFISVPYEFLSKIVTNLNATFDSSENKYKVQCKGSVPYDIYQPFEISTDSNTYVVPPQHFIIKHNPNDTQCELTFRKSERTIYSLYVSGIPVEIFEDNDPNIVVLGIPFFHQYCVTLKPHDHNIIFAPII</sequence>
<dbReference type="PROSITE" id="PS51767">
    <property type="entry name" value="PEPTIDASE_A1"/>
    <property type="match status" value="1"/>
</dbReference>
<feature type="signal peptide" evidence="2">
    <location>
        <begin position="1"/>
        <end position="17"/>
    </location>
</feature>
<dbReference type="AlphaFoldDB" id="A0A8J2Q3Y6"/>
<evidence type="ECO:0000313" key="4">
    <source>
        <dbReference type="EMBL" id="CAG9534908.1"/>
    </source>
</evidence>
<dbReference type="SUPFAM" id="SSF50630">
    <property type="entry name" value="Acid proteases"/>
    <property type="match status" value="1"/>
</dbReference>
<dbReference type="Gene3D" id="2.40.70.10">
    <property type="entry name" value="Acid Proteases"/>
    <property type="match status" value="2"/>
</dbReference>
<dbReference type="Proteomes" id="UP000746747">
    <property type="component" value="Unassembled WGS sequence"/>
</dbReference>
<keyword evidence="2" id="KW-0732">Signal</keyword>
<comment type="similarity">
    <text evidence="1">Belongs to the peptidase A1 family.</text>
</comment>
<dbReference type="PANTHER" id="PTHR47966:SF51">
    <property type="entry name" value="BETA-SITE APP-CLEAVING ENZYME, ISOFORM A-RELATED"/>
    <property type="match status" value="1"/>
</dbReference>
<feature type="chain" id="PRO_5035260625" description="Peptidase A1 domain-containing protein" evidence="2">
    <location>
        <begin position="18"/>
        <end position="435"/>
    </location>
</feature>
<dbReference type="GO" id="GO:0004190">
    <property type="term" value="F:aspartic-type endopeptidase activity"/>
    <property type="evidence" value="ECO:0007669"/>
    <property type="project" value="InterPro"/>
</dbReference>
<evidence type="ECO:0000313" key="5">
    <source>
        <dbReference type="Proteomes" id="UP000746747"/>
    </source>
</evidence>
<dbReference type="Pfam" id="PF00026">
    <property type="entry name" value="Asp"/>
    <property type="match status" value="2"/>
</dbReference>
<evidence type="ECO:0000256" key="1">
    <source>
        <dbReference type="ARBA" id="ARBA00007447"/>
    </source>
</evidence>
<organism evidence="4 5">
    <name type="scientific">Cercopithifilaria johnstoni</name>
    <dbReference type="NCBI Taxonomy" id="2874296"/>
    <lineage>
        <taxon>Eukaryota</taxon>
        <taxon>Metazoa</taxon>
        <taxon>Ecdysozoa</taxon>
        <taxon>Nematoda</taxon>
        <taxon>Chromadorea</taxon>
        <taxon>Rhabditida</taxon>
        <taxon>Spirurina</taxon>
        <taxon>Spiruromorpha</taxon>
        <taxon>Filarioidea</taxon>
        <taxon>Onchocercidae</taxon>
        <taxon>Cercopithifilaria</taxon>
    </lineage>
</organism>
<dbReference type="EMBL" id="CAKAEH010001339">
    <property type="protein sequence ID" value="CAG9534908.1"/>
    <property type="molecule type" value="Genomic_DNA"/>
</dbReference>
<dbReference type="GO" id="GO:0006508">
    <property type="term" value="P:proteolysis"/>
    <property type="evidence" value="ECO:0007669"/>
    <property type="project" value="InterPro"/>
</dbReference>
<accession>A0A8J2Q3Y6</accession>
<name>A0A8J2Q3Y6_9BILA</name>
<protein>
    <recommendedName>
        <fullName evidence="3">Peptidase A1 domain-containing protein</fullName>
    </recommendedName>
</protein>
<evidence type="ECO:0000259" key="3">
    <source>
        <dbReference type="PROSITE" id="PS51767"/>
    </source>
</evidence>
<reference evidence="4" key="1">
    <citation type="submission" date="2021-09" db="EMBL/GenBank/DDBJ databases">
        <authorList>
            <consortium name="Pathogen Informatics"/>
        </authorList>
    </citation>
    <scope>NUCLEOTIDE SEQUENCE</scope>
</reference>
<gene>
    <name evidence="4" type="ORF">CJOHNSTONI_LOCUS4999</name>
</gene>